<comment type="caution">
    <text evidence="1">The sequence shown here is derived from an EMBL/GenBank/DDBJ whole genome shotgun (WGS) entry which is preliminary data.</text>
</comment>
<evidence type="ECO:0000313" key="1">
    <source>
        <dbReference type="EMBL" id="KAJ7386119.1"/>
    </source>
</evidence>
<accession>A0A9W9ZS20</accession>
<gene>
    <name evidence="1" type="ORF">OS493_012463</name>
</gene>
<keyword evidence="2" id="KW-1185">Reference proteome</keyword>
<dbReference type="Proteomes" id="UP001163046">
    <property type="component" value="Unassembled WGS sequence"/>
</dbReference>
<sequence>MPLKCYYDKIIEYLLSYFDINYVEGKLFFVINWPGYQLQMVSNPNIVSGIEGLCHLKRRNIYRHTRMYMEIGIQANEKCSIYFQKSCTYVAPATSYMVTDNVTNSCKRAEVYYMVIL</sequence>
<evidence type="ECO:0000313" key="2">
    <source>
        <dbReference type="Proteomes" id="UP001163046"/>
    </source>
</evidence>
<name>A0A9W9ZS20_9CNID</name>
<proteinExistence type="predicted"/>
<organism evidence="1 2">
    <name type="scientific">Desmophyllum pertusum</name>
    <dbReference type="NCBI Taxonomy" id="174260"/>
    <lineage>
        <taxon>Eukaryota</taxon>
        <taxon>Metazoa</taxon>
        <taxon>Cnidaria</taxon>
        <taxon>Anthozoa</taxon>
        <taxon>Hexacorallia</taxon>
        <taxon>Scleractinia</taxon>
        <taxon>Caryophylliina</taxon>
        <taxon>Caryophylliidae</taxon>
        <taxon>Desmophyllum</taxon>
    </lineage>
</organism>
<reference evidence="1" key="1">
    <citation type="submission" date="2023-01" db="EMBL/GenBank/DDBJ databases">
        <title>Genome assembly of the deep-sea coral Lophelia pertusa.</title>
        <authorList>
            <person name="Herrera S."/>
            <person name="Cordes E."/>
        </authorList>
    </citation>
    <scope>NUCLEOTIDE SEQUENCE</scope>
    <source>
        <strain evidence="1">USNM1676648</strain>
        <tissue evidence="1">Polyp</tissue>
    </source>
</reference>
<dbReference type="AlphaFoldDB" id="A0A9W9ZS20"/>
<dbReference type="EMBL" id="MU825878">
    <property type="protein sequence ID" value="KAJ7386119.1"/>
    <property type="molecule type" value="Genomic_DNA"/>
</dbReference>
<protein>
    <submittedName>
        <fullName evidence="1">Uncharacterized protein</fullName>
    </submittedName>
</protein>